<dbReference type="GO" id="GO:0003743">
    <property type="term" value="F:translation initiation factor activity"/>
    <property type="evidence" value="ECO:0007669"/>
    <property type="project" value="UniProtKB-KW"/>
</dbReference>
<comment type="caution">
    <text evidence="2">The sequence shown here is derived from an EMBL/GenBank/DDBJ whole genome shotgun (WGS) entry which is preliminary data.</text>
</comment>
<dbReference type="GO" id="GO:0019509">
    <property type="term" value="P:L-methionine salvage from methylthioadenosine"/>
    <property type="evidence" value="ECO:0007669"/>
    <property type="project" value="TreeGrafter"/>
</dbReference>
<dbReference type="InterPro" id="IPR000649">
    <property type="entry name" value="IF-2B-related"/>
</dbReference>
<dbReference type="OrthoDB" id="27639at2157"/>
<keyword evidence="2" id="KW-0396">Initiation factor</keyword>
<dbReference type="SUPFAM" id="SSF100950">
    <property type="entry name" value="NagB/RpiA/CoA transferase-like"/>
    <property type="match status" value="1"/>
</dbReference>
<dbReference type="AlphaFoldDB" id="M0M939"/>
<dbReference type="PANTHER" id="PTHR43475:SF3">
    <property type="entry name" value="TRANSLATION INITIATION FACTOR EIF-2B SUBUNIT FAMILY PROTEIN (AFU_ORTHOLOGUE AFUA_2G14290)"/>
    <property type="match status" value="1"/>
</dbReference>
<evidence type="ECO:0000313" key="2">
    <source>
        <dbReference type="EMBL" id="EMA42307.1"/>
    </source>
</evidence>
<comment type="similarity">
    <text evidence="1">Belongs to the eIF-2B alpha/beta/delta subunits family.</text>
</comment>
<keyword evidence="3" id="KW-1185">Reference proteome</keyword>
<gene>
    <name evidence="2" type="ORF">C448_11241</name>
</gene>
<evidence type="ECO:0000256" key="1">
    <source>
        <dbReference type="RuleBase" id="RU003814"/>
    </source>
</evidence>
<reference evidence="2 3" key="1">
    <citation type="journal article" date="2014" name="PLoS Genet.">
        <title>Phylogenetically driven sequencing of extremely halophilic archaea reveals strategies for static and dynamic osmo-response.</title>
        <authorList>
            <person name="Becker E.A."/>
            <person name="Seitzer P.M."/>
            <person name="Tritt A."/>
            <person name="Larsen D."/>
            <person name="Krusor M."/>
            <person name="Yao A.I."/>
            <person name="Wu D."/>
            <person name="Madern D."/>
            <person name="Eisen J.A."/>
            <person name="Darling A.E."/>
            <person name="Facciotti M.T."/>
        </authorList>
    </citation>
    <scope>NUCLEOTIDE SEQUENCE [LARGE SCALE GENOMIC DNA]</scope>
    <source>
        <strain evidence="2 3">DSM 1307</strain>
    </source>
</reference>
<dbReference type="SUPFAM" id="SSF55811">
    <property type="entry name" value="Nudix"/>
    <property type="match status" value="1"/>
</dbReference>
<evidence type="ECO:0000313" key="3">
    <source>
        <dbReference type="Proteomes" id="UP000011568"/>
    </source>
</evidence>
<dbReference type="RefSeq" id="WP_004054817.1">
    <property type="nucleotide sequence ID" value="NZ_AOMC01000134.1"/>
</dbReference>
<dbReference type="GO" id="GO:0046523">
    <property type="term" value="F:S-methyl-5-thioribose-1-phosphate isomerase activity"/>
    <property type="evidence" value="ECO:0007669"/>
    <property type="project" value="TreeGrafter"/>
</dbReference>
<dbReference type="PANTHER" id="PTHR43475">
    <property type="entry name" value="METHYLTHIORIBOSE-1-PHOSPHATE ISOMERASE"/>
    <property type="match status" value="1"/>
</dbReference>
<dbReference type="PATRIC" id="fig|931277.6.peg.2196"/>
<keyword evidence="2" id="KW-0648">Protein biosynthesis</keyword>
<organism evidence="2 3">
    <name type="scientific">Halococcus morrhuae DSM 1307</name>
    <dbReference type="NCBI Taxonomy" id="931277"/>
    <lineage>
        <taxon>Archaea</taxon>
        <taxon>Methanobacteriati</taxon>
        <taxon>Methanobacteriota</taxon>
        <taxon>Stenosarchaea group</taxon>
        <taxon>Halobacteria</taxon>
        <taxon>Halobacteriales</taxon>
        <taxon>Halococcaceae</taxon>
        <taxon>Halococcus</taxon>
    </lineage>
</organism>
<dbReference type="EMBL" id="AOMC01000134">
    <property type="protein sequence ID" value="EMA42307.1"/>
    <property type="molecule type" value="Genomic_DNA"/>
</dbReference>
<dbReference type="eggNOG" id="arCOG01127">
    <property type="taxonomic scope" value="Archaea"/>
</dbReference>
<dbReference type="InterPro" id="IPR042529">
    <property type="entry name" value="IF_2B-like_C"/>
</dbReference>
<sequence length="416" mass="44769">MDEPRVACFLRDRGKILLIRDGDGIDPNIDRLSSLINNADDDPDEAAHAAIRERTVDDAISLVRAGKPFTVEVGQETRWRIYPYLFDCDSWAVETNDETTAEFAWVSPAEIHHRETVPDLWKAYDHVAPTIKTIREDGDHGSTWLSVRALAVLRDRASVLATTDGDEADGWDDLAALARDLRMTRPSMTAIENRVDRAMAEVNARTPTAVEESARQGIQWALDADSRAASEAAARLSGTVLTLSRSGTVLEALREATVERVIVAESRPAREGVGVAETLASDDGFRVTLAVDAAAAHVLAEHAVDSVLVGADTILPDGSVMNKVGTRAVAIAAAREEVPVHAVAAGDKIATDGDARFEPSDPEAVYDGDADIEVLNPTFDRTPADVITVVTEDGALSPTMIGEYAERLAGLAAWTN</sequence>
<accession>M0M939</accession>
<dbReference type="InterPro" id="IPR037171">
    <property type="entry name" value="NagB/RpiA_transferase-like"/>
</dbReference>
<dbReference type="InterPro" id="IPR015797">
    <property type="entry name" value="NUDIX_hydrolase-like_dom_sf"/>
</dbReference>
<proteinExistence type="inferred from homology"/>
<name>M0M939_HALMO</name>
<dbReference type="Gene3D" id="3.40.50.10470">
    <property type="entry name" value="Translation initiation factor eif-2b, domain 2"/>
    <property type="match status" value="1"/>
</dbReference>
<dbReference type="Pfam" id="PF01008">
    <property type="entry name" value="IF-2B"/>
    <property type="match status" value="1"/>
</dbReference>
<dbReference type="Proteomes" id="UP000011568">
    <property type="component" value="Unassembled WGS sequence"/>
</dbReference>
<dbReference type="STRING" id="931277.C448_11241"/>
<protein>
    <submittedName>
        <fullName evidence="2">Initiation factor 2B related protein</fullName>
    </submittedName>
</protein>